<keyword evidence="1" id="KW-0804">Transcription</keyword>
<dbReference type="GO" id="GO:0000428">
    <property type="term" value="C:DNA-directed RNA polymerase complex"/>
    <property type="evidence" value="ECO:0007669"/>
    <property type="project" value="UniProtKB-KW"/>
</dbReference>
<sequence>MERYSARAVLNASPVEVLKNFRGKFELVFDDGMVIQSTGMQLAMSRYAWELNKKFPDVGLYARHHISTFMKEDTDFKPSTILNLNSSIMTDIWDVYYRNNDSQTINHMQDVLWQTFMDINNAIFNDVMTCGATNHATLNIEDILDIMLDKEILDIEKKYPVNHETVIDPGHVPGIYSRKKKVLDQDRFRQNNISILLRSGSIKAQQLYQCMGPRGSLTDMDSSIFKHPIDTGFLHGLKDIYHVLIESRTAALALNNQSGPLKFTEYLSRRVQLVGMELSRLHHGDCGSKHHLEIQVRGERQGSVMSDLRLLEGMNYLDEETGKYRPVRRNDTHLIGKRIKVRTVLGCQHKDPNGVCSTCFGEASRNIARYRNLGHYCVIAFTQIITQMVLSTKHHISSATASVVQLHDNALNYLRAIQDGLGIGIKPEILGKFKSIHLVLPEVVFEGLSDIREVEDTNILSPRRTSHVNRIMLRIVDKKDNVIEEVLDVVSIRDEGYLSADMLKHMKTLGWSVDNDGNIEIDITQYDPEKSMIEITPKQFDMFAYSRGIEKILKSSVKDIKRRNTEVTPESFLMELVDVINTKLEINLSILQIVAYTMMCTDPSRKDYSLPKPHTNHAVGTMDHLLIGRSLSAALLYEKQAQILSSTDAFYYTNRTDSPMDELFVPDLMDLQYRKV</sequence>
<name>A0A8S5USK0_9CAUD</name>
<keyword evidence="1" id="KW-0240">DNA-directed RNA polymerase</keyword>
<proteinExistence type="predicted"/>
<dbReference type="EMBL" id="BK016133">
    <property type="protein sequence ID" value="DAF97380.1"/>
    <property type="molecule type" value="Genomic_DNA"/>
</dbReference>
<dbReference type="SUPFAM" id="SSF64484">
    <property type="entry name" value="beta and beta-prime subunits of DNA dependent RNA-polymerase"/>
    <property type="match status" value="1"/>
</dbReference>
<accession>A0A8S5USK0</accession>
<protein>
    <submittedName>
        <fullName evidence="1">DNA-directed RNA polymerase subunit beta</fullName>
    </submittedName>
</protein>
<reference evidence="1" key="1">
    <citation type="journal article" date="2021" name="Proc. Natl. Acad. Sci. U.S.A.">
        <title>A Catalog of Tens of Thousands of Viruses from Human Metagenomes Reveals Hidden Associations with Chronic Diseases.</title>
        <authorList>
            <person name="Tisza M.J."/>
            <person name="Buck C.B."/>
        </authorList>
    </citation>
    <scope>NUCLEOTIDE SEQUENCE</scope>
    <source>
        <strain evidence="1">CtijX18</strain>
    </source>
</reference>
<organism evidence="1">
    <name type="scientific">Myoviridae sp. ctijX18</name>
    <dbReference type="NCBI Taxonomy" id="2825154"/>
    <lineage>
        <taxon>Viruses</taxon>
        <taxon>Duplodnaviria</taxon>
        <taxon>Heunggongvirae</taxon>
        <taxon>Uroviricota</taxon>
        <taxon>Caudoviricetes</taxon>
    </lineage>
</organism>
<evidence type="ECO:0000313" key="1">
    <source>
        <dbReference type="EMBL" id="DAF97380.1"/>
    </source>
</evidence>